<comment type="similarity">
    <text evidence="2 6">Belongs to the acyl-CoA dehydrogenase family.</text>
</comment>
<dbReference type="PANTHER" id="PTHR43292">
    <property type="entry name" value="ACYL-COA DEHYDROGENASE"/>
    <property type="match status" value="1"/>
</dbReference>
<keyword evidence="3 6" id="KW-0285">Flavoprotein</keyword>
<dbReference type="SUPFAM" id="SSF47203">
    <property type="entry name" value="Acyl-CoA dehydrogenase C-terminal domain-like"/>
    <property type="match status" value="1"/>
</dbReference>
<name>A0A423ERM2_9PSED</name>
<dbReference type="InterPro" id="IPR009075">
    <property type="entry name" value="AcylCo_DH/oxidase_C"/>
</dbReference>
<dbReference type="InterPro" id="IPR006091">
    <property type="entry name" value="Acyl-CoA_Oxase/DH_mid-dom"/>
</dbReference>
<dbReference type="InterPro" id="IPR046373">
    <property type="entry name" value="Acyl-CoA_Oxase/DH_mid-dom_sf"/>
</dbReference>
<evidence type="ECO:0000259" key="9">
    <source>
        <dbReference type="Pfam" id="PF02771"/>
    </source>
</evidence>
<organism evidence="10 11">
    <name type="scientific">Pseudomonas poae</name>
    <dbReference type="NCBI Taxonomy" id="200451"/>
    <lineage>
        <taxon>Bacteria</taxon>
        <taxon>Pseudomonadati</taxon>
        <taxon>Pseudomonadota</taxon>
        <taxon>Gammaproteobacteria</taxon>
        <taxon>Pseudomonadales</taxon>
        <taxon>Pseudomonadaceae</taxon>
        <taxon>Pseudomonas</taxon>
    </lineage>
</organism>
<evidence type="ECO:0000256" key="1">
    <source>
        <dbReference type="ARBA" id="ARBA00001974"/>
    </source>
</evidence>
<dbReference type="InterPro" id="IPR036250">
    <property type="entry name" value="AcylCo_DH-like_C"/>
</dbReference>
<dbReference type="EMBL" id="MOAY01000081">
    <property type="protein sequence ID" value="ROM33961.1"/>
    <property type="molecule type" value="Genomic_DNA"/>
</dbReference>
<dbReference type="InterPro" id="IPR013786">
    <property type="entry name" value="AcylCoA_DH/ox_N"/>
</dbReference>
<dbReference type="Pfam" id="PF02770">
    <property type="entry name" value="Acyl-CoA_dh_M"/>
    <property type="match status" value="1"/>
</dbReference>
<dbReference type="GO" id="GO:0050660">
    <property type="term" value="F:flavin adenine dinucleotide binding"/>
    <property type="evidence" value="ECO:0007669"/>
    <property type="project" value="InterPro"/>
</dbReference>
<sequence length="401" mass="44381">MDLVYGAEYEAFRTQVRAFLTDTWVPDGTLVKAEKRAAEAKFRHQAIEQGYLYRAIPRQYGGSEQPADVMRAQIIREEFTRRRAPMEVAGVGVAMLVPTLLECGTDWQKEHFIPRTLTGEYLWAQGYSEPNAGSDLASVRTKGVLQDGEWIINGQKVWSTYAQYARFMFALVRTEPNASKHDGLSYILLDLKQPGVTVRPLKQVTGGEEFCEVFFDDARTPQNWAVGERGKGWQVSKTTLVHERSSFIGNASSSQALYDKLVDLARNTRFNGRAAIDDPQIRERLLVLEGYVASHVYSSYRQFSMTAHGQSSGIVSSMNKLISTQIGHEVAKLARDLMGDSLLLAPPAEGTRGAGPEKWNNQFFGSLGVAIAGGASNIQRNIIAERGLGLPRDNVGQDAGN</sequence>
<reference evidence="10 11" key="1">
    <citation type="submission" date="2016-10" db="EMBL/GenBank/DDBJ databases">
        <title>Comparative genome analysis of multiple Pseudomonas spp. focuses on biocontrol and plant growth promoting traits.</title>
        <authorList>
            <person name="Tao X.-Y."/>
            <person name="Taylor C.G."/>
        </authorList>
    </citation>
    <scope>NUCLEOTIDE SEQUENCE [LARGE SCALE GENOMIC DNA]</scope>
    <source>
        <strain evidence="10 11">29G9</strain>
    </source>
</reference>
<dbReference type="Gene3D" id="1.20.140.10">
    <property type="entry name" value="Butyryl-CoA Dehydrogenase, subunit A, domain 3"/>
    <property type="match status" value="1"/>
</dbReference>
<protein>
    <submittedName>
        <fullName evidence="10">Acyl-CoA dehydrogenase</fullName>
    </submittedName>
</protein>
<dbReference type="Gene3D" id="2.40.110.10">
    <property type="entry name" value="Butyryl-CoA Dehydrogenase, subunit A, domain 2"/>
    <property type="match status" value="1"/>
</dbReference>
<dbReference type="GO" id="GO:0005886">
    <property type="term" value="C:plasma membrane"/>
    <property type="evidence" value="ECO:0007669"/>
    <property type="project" value="TreeGrafter"/>
</dbReference>
<evidence type="ECO:0000256" key="2">
    <source>
        <dbReference type="ARBA" id="ARBA00009347"/>
    </source>
</evidence>
<evidence type="ECO:0000259" key="7">
    <source>
        <dbReference type="Pfam" id="PF00441"/>
    </source>
</evidence>
<dbReference type="PANTHER" id="PTHR43292:SF3">
    <property type="entry name" value="ACYL-COA DEHYDROGENASE FADE29"/>
    <property type="match status" value="1"/>
</dbReference>
<dbReference type="InterPro" id="IPR009100">
    <property type="entry name" value="AcylCoA_DH/oxidase_NM_dom_sf"/>
</dbReference>
<dbReference type="Pfam" id="PF00441">
    <property type="entry name" value="Acyl-CoA_dh_1"/>
    <property type="match status" value="1"/>
</dbReference>
<dbReference type="SUPFAM" id="SSF56645">
    <property type="entry name" value="Acyl-CoA dehydrogenase NM domain-like"/>
    <property type="match status" value="1"/>
</dbReference>
<gene>
    <name evidence="10" type="ORF">BK648_24695</name>
</gene>
<dbReference type="GO" id="GO:0016627">
    <property type="term" value="F:oxidoreductase activity, acting on the CH-CH group of donors"/>
    <property type="evidence" value="ECO:0007669"/>
    <property type="project" value="InterPro"/>
</dbReference>
<dbReference type="RefSeq" id="WP_123718345.1">
    <property type="nucleotide sequence ID" value="NZ_MOAY01000081.1"/>
</dbReference>
<dbReference type="AlphaFoldDB" id="A0A423ERM2"/>
<evidence type="ECO:0000256" key="4">
    <source>
        <dbReference type="ARBA" id="ARBA00022827"/>
    </source>
</evidence>
<comment type="cofactor">
    <cofactor evidence="1 6">
        <name>FAD</name>
        <dbReference type="ChEBI" id="CHEBI:57692"/>
    </cofactor>
</comment>
<dbReference type="Pfam" id="PF02771">
    <property type="entry name" value="Acyl-CoA_dh_N"/>
    <property type="match status" value="1"/>
</dbReference>
<evidence type="ECO:0000256" key="5">
    <source>
        <dbReference type="ARBA" id="ARBA00023002"/>
    </source>
</evidence>
<evidence type="ECO:0000256" key="6">
    <source>
        <dbReference type="RuleBase" id="RU362125"/>
    </source>
</evidence>
<feature type="domain" description="Acyl-CoA dehydrogenase/oxidase N-terminal" evidence="9">
    <location>
        <begin position="8"/>
        <end position="120"/>
    </location>
</feature>
<dbReference type="Proteomes" id="UP000284656">
    <property type="component" value="Unassembled WGS sequence"/>
</dbReference>
<accession>A0A423ERM2</accession>
<proteinExistence type="inferred from homology"/>
<keyword evidence="4 6" id="KW-0274">FAD</keyword>
<feature type="domain" description="Acyl-CoA oxidase/dehydrogenase middle" evidence="8">
    <location>
        <begin position="124"/>
        <end position="217"/>
    </location>
</feature>
<comment type="caution">
    <text evidence="10">The sequence shown here is derived from an EMBL/GenBank/DDBJ whole genome shotgun (WGS) entry which is preliminary data.</text>
</comment>
<evidence type="ECO:0000256" key="3">
    <source>
        <dbReference type="ARBA" id="ARBA00022630"/>
    </source>
</evidence>
<keyword evidence="5 6" id="KW-0560">Oxidoreductase</keyword>
<evidence type="ECO:0000313" key="10">
    <source>
        <dbReference type="EMBL" id="ROM33961.1"/>
    </source>
</evidence>
<evidence type="ECO:0000259" key="8">
    <source>
        <dbReference type="Pfam" id="PF02770"/>
    </source>
</evidence>
<dbReference type="InterPro" id="IPR052161">
    <property type="entry name" value="Mycobact_Acyl-CoA_DH"/>
</dbReference>
<dbReference type="Gene3D" id="1.10.540.10">
    <property type="entry name" value="Acyl-CoA dehydrogenase/oxidase, N-terminal domain"/>
    <property type="match status" value="1"/>
</dbReference>
<dbReference type="InterPro" id="IPR037069">
    <property type="entry name" value="AcylCoA_DH/ox_N_sf"/>
</dbReference>
<feature type="domain" description="Acyl-CoA dehydrogenase/oxidase C-terminal" evidence="7">
    <location>
        <begin position="230"/>
        <end position="387"/>
    </location>
</feature>
<evidence type="ECO:0000313" key="11">
    <source>
        <dbReference type="Proteomes" id="UP000284656"/>
    </source>
</evidence>
<dbReference type="FunFam" id="2.40.110.10:FF:000011">
    <property type="entry name" value="Acyl-CoA dehydrogenase FadE34"/>
    <property type="match status" value="1"/>
</dbReference>